<comment type="similarity">
    <text evidence="1">Belongs to the DadA oxidoreductase family.</text>
</comment>
<evidence type="ECO:0000256" key="2">
    <source>
        <dbReference type="ARBA" id="ARBA00023002"/>
    </source>
</evidence>
<dbReference type="Gene3D" id="3.50.50.60">
    <property type="entry name" value="FAD/NAD(P)-binding domain"/>
    <property type="match status" value="2"/>
</dbReference>
<proteinExistence type="inferred from homology"/>
<keyword evidence="2" id="KW-0560">Oxidoreductase</keyword>
<dbReference type="InterPro" id="IPR036188">
    <property type="entry name" value="FAD/NAD-bd_sf"/>
</dbReference>
<dbReference type="PANTHER" id="PTHR13847:SF280">
    <property type="entry name" value="D-AMINO ACID DEHYDROGENASE"/>
    <property type="match status" value="1"/>
</dbReference>
<feature type="domain" description="FAD dependent oxidoreductase" evidence="3">
    <location>
        <begin position="2"/>
        <end position="402"/>
    </location>
</feature>
<accession>A0ABT5IWL5</accession>
<dbReference type="Pfam" id="PF01266">
    <property type="entry name" value="DAO"/>
    <property type="match status" value="1"/>
</dbReference>
<evidence type="ECO:0000313" key="5">
    <source>
        <dbReference type="Proteomes" id="UP001219956"/>
    </source>
</evidence>
<keyword evidence="5" id="KW-1185">Reference proteome</keyword>
<evidence type="ECO:0000256" key="1">
    <source>
        <dbReference type="ARBA" id="ARBA00009410"/>
    </source>
</evidence>
<dbReference type="EMBL" id="JAQQLF010000007">
    <property type="protein sequence ID" value="MDC7716965.1"/>
    <property type="molecule type" value="Genomic_DNA"/>
</dbReference>
<reference evidence="4 5" key="1">
    <citation type="submission" date="2023-01" db="EMBL/GenBank/DDBJ databases">
        <title>Novel species of the genus Vogesella isolated from rivers.</title>
        <authorList>
            <person name="Lu H."/>
        </authorList>
    </citation>
    <scope>NUCLEOTIDE SEQUENCE [LARGE SCALE GENOMIC DNA]</scope>
    <source>
        <strain evidence="4 5">DC21W</strain>
    </source>
</reference>
<protein>
    <submittedName>
        <fullName evidence="4">D-amino acid dehydrogenase</fullName>
    </submittedName>
</protein>
<dbReference type="InterPro" id="IPR006076">
    <property type="entry name" value="FAD-dep_OxRdtase"/>
</dbReference>
<dbReference type="SUPFAM" id="SSF54373">
    <property type="entry name" value="FAD-linked reductases, C-terminal domain"/>
    <property type="match status" value="1"/>
</dbReference>
<organism evidence="4 5">
    <name type="scientific">Vogesella aquatica</name>
    <dbReference type="NCBI Taxonomy" id="2984206"/>
    <lineage>
        <taxon>Bacteria</taxon>
        <taxon>Pseudomonadati</taxon>
        <taxon>Pseudomonadota</taxon>
        <taxon>Betaproteobacteria</taxon>
        <taxon>Neisseriales</taxon>
        <taxon>Chromobacteriaceae</taxon>
        <taxon>Vogesella</taxon>
    </lineage>
</organism>
<name>A0ABT5IWL5_9NEIS</name>
<dbReference type="Gene3D" id="3.30.9.10">
    <property type="entry name" value="D-Amino Acid Oxidase, subunit A, domain 2"/>
    <property type="match status" value="1"/>
</dbReference>
<evidence type="ECO:0000313" key="4">
    <source>
        <dbReference type="EMBL" id="MDC7716965.1"/>
    </source>
</evidence>
<dbReference type="NCBIfam" id="NF001933">
    <property type="entry name" value="PRK00711.1"/>
    <property type="match status" value="1"/>
</dbReference>
<gene>
    <name evidence="4" type="ORF">PQU95_07025</name>
</gene>
<dbReference type="PANTHER" id="PTHR13847">
    <property type="entry name" value="SARCOSINE DEHYDROGENASE-RELATED"/>
    <property type="match status" value="1"/>
</dbReference>
<dbReference type="SUPFAM" id="SSF51905">
    <property type="entry name" value="FAD/NAD(P)-binding domain"/>
    <property type="match status" value="1"/>
</dbReference>
<dbReference type="RefSeq" id="WP_272751320.1">
    <property type="nucleotide sequence ID" value="NZ_JAQQLF010000007.1"/>
</dbReference>
<comment type="caution">
    <text evidence="4">The sequence shown here is derived from an EMBL/GenBank/DDBJ whole genome shotgun (WGS) entry which is preliminary data.</text>
</comment>
<evidence type="ECO:0000259" key="3">
    <source>
        <dbReference type="Pfam" id="PF01266"/>
    </source>
</evidence>
<sequence>MKVAILGAGIIGISTAWFLRQAGHEVVVVDRASGPARETSFANGGQISVSQSEPWAHPSTPWRVLRWMLREDAPLWFRPHLDAAQWRWALQFLRECLPGRHAANLRHMVALGRYSQQTFAQLRQQLPLQYAQRQQGILALLFSRQEVEHALAACQLLAAEGVTRRVVSVDDAVAREPALAAIAPQLLAATWCESDESGDVHQFTCQLAAACADADVQFAWHTRINALQPQGGRIAGVSVTGADGRFDTLQADAYVLALGSHSPLLLAQLGHRIAVYPAKGYSATLPLANAALAPQVSITDESHKLVFSRLGDTLRVAGTAELSGYSSHLNPVRCAALVRRTQQLFPAACDWDAAQFWTGLRPASPGNVPLIGRYRYSNLWLNTGHGTLGWTEGPGSGRALAGLISGLAPEIAFPFLHG</sequence>
<dbReference type="Proteomes" id="UP001219956">
    <property type="component" value="Unassembled WGS sequence"/>
</dbReference>